<dbReference type="Proteomes" id="UP000001549">
    <property type="component" value="Chromosome"/>
</dbReference>
<feature type="region of interest" description="Disordered" evidence="1">
    <location>
        <begin position="56"/>
        <end position="75"/>
    </location>
</feature>
<keyword evidence="3" id="KW-1185">Reference proteome</keyword>
<dbReference type="KEGG" id="fsy:FsymDg_0544"/>
<name>F8B6B0_9ACTN</name>
<gene>
    <name evidence="2" type="ordered locus">FsymDg_0544</name>
</gene>
<dbReference type="ESTHER" id="9acto-d3m8p4">
    <property type="family name" value="A85-Feruloyl-Esterase"/>
</dbReference>
<sequence>MLLAAPATVAGAVGGALLARSSGDTVPRPSAASPAGGRAGDAGGVSAPAVGTATPTVDAAAPVPGGPPAVSRTTFPSAARGRTVSVTVVSPAGAAVDGLPVCLVLHGRGDDARHAVTLLGLDTALADTVRAGVPPFTVVAVDGGETYWHPRASGDDPERMILGEVLPRLADQGLRTSRLAVIGWSMGGYGALLFARRHPDLVVAVAASSPALWRAYGASAPGAFDSAADFTAHRILGEPPAPGVAYRIDCGQRDPFYAVSRQVADDLAAVARGFGPGGHDPAYWRAVTPAQLAFVGRALE</sequence>
<evidence type="ECO:0000313" key="3">
    <source>
        <dbReference type="Proteomes" id="UP000001549"/>
    </source>
</evidence>
<feature type="region of interest" description="Disordered" evidence="1">
    <location>
        <begin position="19"/>
        <end position="51"/>
    </location>
</feature>
<dbReference type="eggNOG" id="COG2382">
    <property type="taxonomic scope" value="Bacteria"/>
</dbReference>
<dbReference type="InterPro" id="IPR029058">
    <property type="entry name" value="AB_hydrolase_fold"/>
</dbReference>
<dbReference type="STRING" id="656024.FsymDg_0544"/>
<dbReference type="AlphaFoldDB" id="F8B6B0"/>
<dbReference type="EMBL" id="CP002801">
    <property type="protein sequence ID" value="AEH08083.1"/>
    <property type="molecule type" value="Genomic_DNA"/>
</dbReference>
<protein>
    <submittedName>
        <fullName evidence="2">Esterase</fullName>
    </submittedName>
</protein>
<dbReference type="GO" id="GO:0016747">
    <property type="term" value="F:acyltransferase activity, transferring groups other than amino-acyl groups"/>
    <property type="evidence" value="ECO:0007669"/>
    <property type="project" value="TreeGrafter"/>
</dbReference>
<dbReference type="Pfam" id="PF00756">
    <property type="entry name" value="Esterase"/>
    <property type="match status" value="1"/>
</dbReference>
<accession>F8B6B0</accession>
<dbReference type="PANTHER" id="PTHR48098:SF1">
    <property type="entry name" value="DIACYLGLYCEROL ACYLTRANSFERASE_MYCOLYLTRANSFERASE AG85A"/>
    <property type="match status" value="1"/>
</dbReference>
<dbReference type="InterPro" id="IPR050583">
    <property type="entry name" value="Mycobacterial_A85_antigen"/>
</dbReference>
<dbReference type="Gene3D" id="3.40.50.1820">
    <property type="entry name" value="alpha/beta hydrolase"/>
    <property type="match status" value="1"/>
</dbReference>
<dbReference type="HOGENOM" id="CLU_059519_1_0_11"/>
<evidence type="ECO:0000313" key="2">
    <source>
        <dbReference type="EMBL" id="AEH08083.1"/>
    </source>
</evidence>
<reference evidence="2 3" key="1">
    <citation type="submission" date="2011-05" db="EMBL/GenBank/DDBJ databases">
        <title>Complete sequence of chromosome of Frankia symbiont of Datisca glomerata.</title>
        <authorList>
            <consortium name="US DOE Joint Genome Institute"/>
            <person name="Lucas S."/>
            <person name="Han J."/>
            <person name="Lapidus A."/>
            <person name="Cheng J.-F."/>
            <person name="Goodwin L."/>
            <person name="Pitluck S."/>
            <person name="Peters L."/>
            <person name="Mikhailova N."/>
            <person name="Chertkov O."/>
            <person name="Teshima H."/>
            <person name="Han C."/>
            <person name="Tapia R."/>
            <person name="Land M."/>
            <person name="Hauser L."/>
            <person name="Kyrpides N."/>
            <person name="Ivanova N."/>
            <person name="Pagani I."/>
            <person name="Berry A."/>
            <person name="Pawlowski K."/>
            <person name="Persson T."/>
            <person name="Vanden Heuvel B."/>
            <person name="Benson D."/>
            <person name="Woyke T."/>
        </authorList>
    </citation>
    <scope>NUCLEOTIDE SEQUENCE [LARGE SCALE GENOMIC DNA]</scope>
    <source>
        <strain evidence="3">4085684</strain>
    </source>
</reference>
<dbReference type="PANTHER" id="PTHR48098">
    <property type="entry name" value="ENTEROCHELIN ESTERASE-RELATED"/>
    <property type="match status" value="1"/>
</dbReference>
<dbReference type="InterPro" id="IPR000801">
    <property type="entry name" value="Esterase-like"/>
</dbReference>
<dbReference type="RefSeq" id="WP_013872070.1">
    <property type="nucleotide sequence ID" value="NC_015656.1"/>
</dbReference>
<organism evidence="2 3">
    <name type="scientific">Candidatus Protofrankia datiscae</name>
    <dbReference type="NCBI Taxonomy" id="2716812"/>
    <lineage>
        <taxon>Bacteria</taxon>
        <taxon>Bacillati</taxon>
        <taxon>Actinomycetota</taxon>
        <taxon>Actinomycetes</taxon>
        <taxon>Frankiales</taxon>
        <taxon>Frankiaceae</taxon>
        <taxon>Protofrankia</taxon>
    </lineage>
</organism>
<proteinExistence type="predicted"/>
<evidence type="ECO:0000256" key="1">
    <source>
        <dbReference type="SAM" id="MobiDB-lite"/>
    </source>
</evidence>
<feature type="compositionally biased region" description="Low complexity" evidence="1">
    <location>
        <begin position="26"/>
        <end position="36"/>
    </location>
</feature>
<dbReference type="SUPFAM" id="SSF53474">
    <property type="entry name" value="alpha/beta-Hydrolases"/>
    <property type="match status" value="1"/>
</dbReference>